<evidence type="ECO:0000259" key="9">
    <source>
        <dbReference type="PROSITE" id="PS50880"/>
    </source>
</evidence>
<dbReference type="Pfam" id="PF01131">
    <property type="entry name" value="Topoisom_bac"/>
    <property type="match status" value="1"/>
</dbReference>
<dbReference type="eggNOG" id="COG0550">
    <property type="taxonomic scope" value="Bacteria"/>
</dbReference>
<dbReference type="InterPro" id="IPR023406">
    <property type="entry name" value="Topo_IA_AS"/>
</dbReference>
<comment type="caution">
    <text evidence="8">Lacks conserved residue(s) required for the propagation of feature annotation.</text>
</comment>
<dbReference type="Proteomes" id="UP000001556">
    <property type="component" value="Chromosome"/>
</dbReference>
<evidence type="ECO:0000313" key="12">
    <source>
        <dbReference type="Proteomes" id="UP000001556"/>
    </source>
</evidence>
<evidence type="ECO:0000256" key="8">
    <source>
        <dbReference type="HAMAP-Rule" id="MF_00953"/>
    </source>
</evidence>
<dbReference type="InterPro" id="IPR034144">
    <property type="entry name" value="TOPRIM_TopoIII"/>
</dbReference>
<feature type="site" description="Interaction with DNA" evidence="8">
    <location>
        <position position="176"/>
    </location>
</feature>
<keyword evidence="5 8" id="KW-0799">Topoisomerase</keyword>
<feature type="site" description="Interaction with DNA" evidence="8">
    <location>
        <position position="168"/>
    </location>
</feature>
<feature type="site" description="Interaction with DNA" evidence="8">
    <location>
        <position position="312"/>
    </location>
</feature>
<comment type="function">
    <text evidence="8">Releases the supercoiling and torsional tension of DNA, which is introduced during the DNA replication and transcription, by transiently cleaving and rejoining one strand of the DNA duplex. Introduces a single-strand break via transesterification at a target site in duplex DNA. The scissile phosphodiester is attacked by the catalytic tyrosine of the enzyme, resulting in the formation of a DNA-(5'-phosphotyrosyl)-enzyme intermediate and the expulsion of a 3'-OH DNA strand. The free DNA strand then undergoes passage around the unbroken strand, thus removing DNA supercoils. Finally, in the religation step, the DNA 3'-OH attacks the covalent intermediate to expel the active-site tyrosine and restore the DNA phosphodiester backbone.</text>
</comment>
<evidence type="ECO:0000256" key="2">
    <source>
        <dbReference type="ARBA" id="ARBA00009446"/>
    </source>
</evidence>
<feature type="binding site" evidence="8">
    <location>
        <position position="105"/>
    </location>
    <ligand>
        <name>Mg(2+)</name>
        <dbReference type="ChEBI" id="CHEBI:18420"/>
        <note>catalytic</note>
    </ligand>
</feature>
<keyword evidence="12" id="KW-1185">Reference proteome</keyword>
<protein>
    <recommendedName>
        <fullName evidence="8">DNA topoisomerase 3</fullName>
        <ecNumber evidence="8">5.6.2.1</ecNumber>
    </recommendedName>
    <alternativeName>
        <fullName evidence="8">DNA topoisomerase III</fullName>
    </alternativeName>
</protein>
<evidence type="ECO:0000256" key="1">
    <source>
        <dbReference type="ARBA" id="ARBA00000213"/>
    </source>
</evidence>
<dbReference type="InterPro" id="IPR006171">
    <property type="entry name" value="TOPRIM_dom"/>
</dbReference>
<organism evidence="11 12">
    <name type="scientific">Desulforamulus reducens (strain ATCC BAA-1160 / DSM 100696 / MI-1)</name>
    <name type="common">Desulfotomaculum reducens</name>
    <dbReference type="NCBI Taxonomy" id="349161"/>
    <lineage>
        <taxon>Bacteria</taxon>
        <taxon>Bacillati</taxon>
        <taxon>Bacillota</taxon>
        <taxon>Clostridia</taxon>
        <taxon>Eubacteriales</taxon>
        <taxon>Peptococcaceae</taxon>
        <taxon>Desulforamulus</taxon>
    </lineage>
</organism>
<evidence type="ECO:0000313" key="11">
    <source>
        <dbReference type="EMBL" id="ABO51725.1"/>
    </source>
</evidence>
<evidence type="ECO:0000259" key="10">
    <source>
        <dbReference type="PROSITE" id="PS52039"/>
    </source>
</evidence>
<dbReference type="PANTHER" id="PTHR11390:SF21">
    <property type="entry name" value="DNA TOPOISOMERASE 3-ALPHA"/>
    <property type="match status" value="1"/>
</dbReference>
<sequence length="730" mass="83746">MHKSLVLAEKPSVARDIARVLNCYKKGNGYLEGDKYIVTWALGHLVTLADPEVYDEKYKSWRLEDLPMLPSPLKLVVIRQSSKQFQIVREQMNRKDLREIIIATDAGREGELVARWIIEKARVVKPLKRLWISSVTDKAIQDGFKKLRDGKEYQNLYAAAVARAEADWFVGINASRALTCKFNAQLSCGRVQTPTLAIIAKREEEIRNFRPKTFYGITVVTDQLKLTWQDRQSKDIKTFHKEHCDQVLSLLNQKTAEVIEVEKTAKKSYSPQLYDLTELQRDANKFFGYSARETLSIMQRLYEHYKVLTYPRTDSRYLSSDMVDTLAERLKACSDQPYTKLAYKILKNPIKPSKSFVDDNKVSDHHAIIPTEQPVTVSTFSDKERKIYDLVVRRFLAVLYPPFAYEQTTIKAKMGEELFIARGKVVIAQGWKEVYQHDLEEEEPKDSLSEQTLPVIKRGDCLKVRSLTQTKGETKPPEPFTEGTLLSAMENPAKYMSQDNKELIKTLDKTGGLGTVATRADIIEKLFNSFLIEKKGKHIAITSKGKQLLELVPEGLRSPALTARWEKELEFIAKGILNKSQFINEIKKYATTVVHEIKESENRFRHDNLTGTKCPECGKRMLEVNGKKGKMLVCQDRECGYRKGLSKVTNARCPECHKRLELHGEGEGQIFVCKCGYREKLTTFHERRKNEKGSNISKKDVNKYLRNQETKDDFLNNPLAEALAKLKLKS</sequence>
<dbReference type="SMART" id="SM00493">
    <property type="entry name" value="TOPRIM"/>
    <property type="match status" value="1"/>
</dbReference>
<keyword evidence="6 8" id="KW-0238">DNA-binding</keyword>
<dbReference type="NCBIfam" id="NF005829">
    <property type="entry name" value="PRK07726.1"/>
    <property type="match status" value="1"/>
</dbReference>
<dbReference type="GO" id="GO:0006310">
    <property type="term" value="P:DNA recombination"/>
    <property type="evidence" value="ECO:0007669"/>
    <property type="project" value="TreeGrafter"/>
</dbReference>
<comment type="similarity">
    <text evidence="2 8">Belongs to the type IA topoisomerase family.</text>
</comment>
<dbReference type="HOGENOM" id="CLU_002929_5_2_9"/>
<dbReference type="GO" id="GO:0003677">
    <property type="term" value="F:DNA binding"/>
    <property type="evidence" value="ECO:0007669"/>
    <property type="project" value="UniProtKB-KW"/>
</dbReference>
<proteinExistence type="inferred from homology"/>
<dbReference type="PROSITE" id="PS52039">
    <property type="entry name" value="TOPO_IA_2"/>
    <property type="match status" value="1"/>
</dbReference>
<keyword evidence="7 8" id="KW-0413">Isomerase</keyword>
<dbReference type="PROSITE" id="PS00396">
    <property type="entry name" value="TOPO_IA_1"/>
    <property type="match status" value="1"/>
</dbReference>
<dbReference type="InterPro" id="IPR003602">
    <property type="entry name" value="Topo_IA_DNA-bd_dom"/>
</dbReference>
<dbReference type="Gene3D" id="2.70.20.10">
    <property type="entry name" value="Topoisomerase I, domain 3"/>
    <property type="match status" value="1"/>
</dbReference>
<dbReference type="PRINTS" id="PR00417">
    <property type="entry name" value="PRTPISMRASEI"/>
</dbReference>
<evidence type="ECO:0000256" key="7">
    <source>
        <dbReference type="ARBA" id="ARBA00023235"/>
    </source>
</evidence>
<dbReference type="GO" id="GO:0003917">
    <property type="term" value="F:DNA topoisomerase type I (single strand cut, ATP-independent) activity"/>
    <property type="evidence" value="ECO:0007669"/>
    <property type="project" value="UniProtKB-UniRule"/>
</dbReference>
<dbReference type="Gene3D" id="1.10.290.10">
    <property type="entry name" value="Topoisomerase I, domain 4"/>
    <property type="match status" value="1"/>
</dbReference>
<dbReference type="SUPFAM" id="SSF56712">
    <property type="entry name" value="Prokaryotic type I DNA topoisomerase"/>
    <property type="match status" value="1"/>
</dbReference>
<dbReference type="Gene3D" id="1.10.460.10">
    <property type="entry name" value="Topoisomerase I, domain 2"/>
    <property type="match status" value="1"/>
</dbReference>
<dbReference type="PROSITE" id="PS50880">
    <property type="entry name" value="TOPRIM"/>
    <property type="match status" value="1"/>
</dbReference>
<dbReference type="eggNOG" id="COG0551">
    <property type="taxonomic scope" value="Bacteria"/>
</dbReference>
<dbReference type="InterPro" id="IPR000380">
    <property type="entry name" value="Topo_IA"/>
</dbReference>
<dbReference type="EC" id="5.6.2.1" evidence="8"/>
<dbReference type="SMART" id="SM00436">
    <property type="entry name" value="TOP1Bc"/>
    <property type="match status" value="1"/>
</dbReference>
<dbReference type="CDD" id="cd00186">
    <property type="entry name" value="TOP1Ac"/>
    <property type="match status" value="1"/>
</dbReference>
<dbReference type="KEGG" id="drm:Dred_3223"/>
<evidence type="ECO:0000256" key="4">
    <source>
        <dbReference type="ARBA" id="ARBA00022842"/>
    </source>
</evidence>
<dbReference type="GO" id="GO:0000287">
    <property type="term" value="F:magnesium ion binding"/>
    <property type="evidence" value="ECO:0007669"/>
    <property type="project" value="UniProtKB-UniRule"/>
</dbReference>
<comment type="catalytic activity">
    <reaction evidence="1 8">
        <text>ATP-independent breakage of single-stranded DNA, followed by passage and rejoining.</text>
        <dbReference type="EC" id="5.6.2.1"/>
    </reaction>
</comment>
<dbReference type="InterPro" id="IPR013826">
    <property type="entry name" value="Topo_IA_cen_sub3"/>
</dbReference>
<name>A4J9H2_DESRM</name>
<feature type="active site" description="O-(5'-phospho-DNA)-tyrosine intermediate" evidence="8">
    <location>
        <position position="310"/>
    </location>
</feature>
<dbReference type="HAMAP" id="MF_00953">
    <property type="entry name" value="Topoisom_3_prok"/>
    <property type="match status" value="1"/>
</dbReference>
<evidence type="ECO:0000256" key="5">
    <source>
        <dbReference type="ARBA" id="ARBA00023029"/>
    </source>
</evidence>
<dbReference type="STRING" id="349161.Dred_3223"/>
<evidence type="ECO:0000256" key="6">
    <source>
        <dbReference type="ARBA" id="ARBA00023125"/>
    </source>
</evidence>
<dbReference type="Gene3D" id="3.40.50.140">
    <property type="match status" value="1"/>
</dbReference>
<dbReference type="PANTHER" id="PTHR11390">
    <property type="entry name" value="PROKARYOTIC DNA TOPOISOMERASE"/>
    <property type="match status" value="1"/>
</dbReference>
<dbReference type="NCBIfam" id="TIGR01056">
    <property type="entry name" value="topB"/>
    <property type="match status" value="1"/>
</dbReference>
<feature type="region of interest" description="Interaction with DNA" evidence="8">
    <location>
        <begin position="187"/>
        <end position="192"/>
    </location>
</feature>
<dbReference type="OrthoDB" id="9803554at2"/>
<gene>
    <name evidence="8" type="primary">topB</name>
    <name evidence="11" type="ordered locus">Dred_3223</name>
</gene>
<feature type="binding site" evidence="8">
    <location>
        <position position="9"/>
    </location>
    <ligand>
        <name>Mg(2+)</name>
        <dbReference type="ChEBI" id="CHEBI:18420"/>
        <note>catalytic</note>
    </ligand>
</feature>
<dbReference type="AlphaFoldDB" id="A4J9H2"/>
<dbReference type="InterPro" id="IPR013497">
    <property type="entry name" value="Topo_IA_cen"/>
</dbReference>
<dbReference type="Pfam" id="PF01751">
    <property type="entry name" value="Toprim"/>
    <property type="match status" value="1"/>
</dbReference>
<dbReference type="RefSeq" id="WP_011879513.1">
    <property type="nucleotide sequence ID" value="NC_009253.1"/>
</dbReference>
<dbReference type="InterPro" id="IPR023405">
    <property type="entry name" value="Topo_IA_core_domain"/>
</dbReference>
<feature type="domain" description="Topo IA-type catalytic" evidence="10">
    <location>
        <begin position="153"/>
        <end position="594"/>
    </location>
</feature>
<dbReference type="InterPro" id="IPR013824">
    <property type="entry name" value="Topo_IA_cen_sub1"/>
</dbReference>
<dbReference type="GO" id="GO:0043597">
    <property type="term" value="C:cytoplasmic replication fork"/>
    <property type="evidence" value="ECO:0007669"/>
    <property type="project" value="TreeGrafter"/>
</dbReference>
<dbReference type="InterPro" id="IPR013825">
    <property type="entry name" value="Topo_IA_cen_sub2"/>
</dbReference>
<comment type="cofactor">
    <cofactor evidence="8">
        <name>Mg(2+)</name>
        <dbReference type="ChEBI" id="CHEBI:18420"/>
    </cofactor>
</comment>
<dbReference type="CDD" id="cd03362">
    <property type="entry name" value="TOPRIM_TopoIA_TopoIII"/>
    <property type="match status" value="1"/>
</dbReference>
<dbReference type="EMBL" id="CP000612">
    <property type="protein sequence ID" value="ABO51725.1"/>
    <property type="molecule type" value="Genomic_DNA"/>
</dbReference>
<keyword evidence="3 8" id="KW-0479">Metal-binding</keyword>
<dbReference type="InterPro" id="IPR003601">
    <property type="entry name" value="Topo_IA_2"/>
</dbReference>
<dbReference type="GO" id="GO:0006281">
    <property type="term" value="P:DNA repair"/>
    <property type="evidence" value="ECO:0007669"/>
    <property type="project" value="TreeGrafter"/>
</dbReference>
<feature type="site" description="Interaction with DNA" evidence="8">
    <location>
        <position position="61"/>
    </location>
</feature>
<accession>A4J9H2</accession>
<keyword evidence="4 8" id="KW-0460">Magnesium</keyword>
<reference evidence="11 12" key="1">
    <citation type="submission" date="2007-03" db="EMBL/GenBank/DDBJ databases">
        <title>Complete sequence of Desulfotomaculum reducens MI-1.</title>
        <authorList>
            <consortium name="US DOE Joint Genome Institute"/>
            <person name="Copeland A."/>
            <person name="Lucas S."/>
            <person name="Lapidus A."/>
            <person name="Barry K."/>
            <person name="Detter J.C."/>
            <person name="Glavina del Rio T."/>
            <person name="Hammon N."/>
            <person name="Israni S."/>
            <person name="Dalin E."/>
            <person name="Tice H."/>
            <person name="Pitluck S."/>
            <person name="Sims D."/>
            <person name="Brettin T."/>
            <person name="Bruce D."/>
            <person name="Han C."/>
            <person name="Tapia R."/>
            <person name="Schmutz J."/>
            <person name="Larimer F."/>
            <person name="Land M."/>
            <person name="Hauser L."/>
            <person name="Kyrpides N."/>
            <person name="Kim E."/>
            <person name="Tebo B.M."/>
            <person name="Richardson P."/>
        </authorList>
    </citation>
    <scope>NUCLEOTIDE SEQUENCE [LARGE SCALE GENOMIC DNA]</scope>
    <source>
        <strain evidence="11 12">MI-1</strain>
    </source>
</reference>
<evidence type="ECO:0000256" key="3">
    <source>
        <dbReference type="ARBA" id="ARBA00022723"/>
    </source>
</evidence>
<dbReference type="SMART" id="SM00437">
    <property type="entry name" value="TOP1Ac"/>
    <property type="match status" value="1"/>
</dbReference>
<feature type="domain" description="Toprim" evidence="9">
    <location>
        <begin position="3"/>
        <end position="136"/>
    </location>
</feature>
<dbReference type="InterPro" id="IPR005738">
    <property type="entry name" value="TopoIII"/>
</dbReference>
<dbReference type="GO" id="GO:0006265">
    <property type="term" value="P:DNA topological change"/>
    <property type="evidence" value="ECO:0007669"/>
    <property type="project" value="UniProtKB-UniRule"/>
</dbReference>